<evidence type="ECO:0000256" key="6">
    <source>
        <dbReference type="SAM" id="Phobius"/>
    </source>
</evidence>
<keyword evidence="7" id="KW-0732">Signal</keyword>
<dbReference type="PANTHER" id="PTHR10434:SF11">
    <property type="entry name" value="1-ACYL-SN-GLYCEROL-3-PHOSPHATE ACYLTRANSFERASE"/>
    <property type="match status" value="1"/>
</dbReference>
<dbReference type="GO" id="GO:0003841">
    <property type="term" value="F:1-acylglycerol-3-phosphate O-acyltransferase activity"/>
    <property type="evidence" value="ECO:0007669"/>
    <property type="project" value="UniProtKB-UniRule"/>
</dbReference>
<evidence type="ECO:0000256" key="7">
    <source>
        <dbReference type="SAM" id="SignalP"/>
    </source>
</evidence>
<dbReference type="CDD" id="cd07989">
    <property type="entry name" value="LPLAT_AGPAT-like"/>
    <property type="match status" value="1"/>
</dbReference>
<feature type="domain" description="Phospholipid/glycerol acyltransferase" evidence="8">
    <location>
        <begin position="99"/>
        <end position="216"/>
    </location>
</feature>
<keyword evidence="3 4" id="KW-0012">Acyltransferase</keyword>
<evidence type="ECO:0000256" key="3">
    <source>
        <dbReference type="ARBA" id="ARBA00023315"/>
    </source>
</evidence>
<evidence type="ECO:0000256" key="4">
    <source>
        <dbReference type="RuleBase" id="RU361267"/>
    </source>
</evidence>
<protein>
    <recommendedName>
        <fullName evidence="4">1-acyl-sn-glycerol-3-phosphate acyltransferase</fullName>
        <ecNumber evidence="4">2.3.1.51</ecNumber>
    </recommendedName>
</protein>
<evidence type="ECO:0000256" key="1">
    <source>
        <dbReference type="ARBA" id="ARBA00008655"/>
    </source>
</evidence>
<dbReference type="GO" id="GO:0016020">
    <property type="term" value="C:membrane"/>
    <property type="evidence" value="ECO:0007669"/>
    <property type="project" value="InterPro"/>
</dbReference>
<dbReference type="InterPro" id="IPR004552">
    <property type="entry name" value="AGP_acyltrans"/>
</dbReference>
<evidence type="ECO:0000256" key="2">
    <source>
        <dbReference type="ARBA" id="ARBA00022679"/>
    </source>
</evidence>
<reference evidence="9 10" key="1">
    <citation type="submission" date="2023-03" db="EMBL/GenBank/DDBJ databases">
        <title>Mating type loci evolution in Malassezia.</title>
        <authorList>
            <person name="Coelho M.A."/>
        </authorList>
    </citation>
    <scope>NUCLEOTIDE SEQUENCE [LARGE SCALE GENOMIC DNA]</scope>
    <source>
        <strain evidence="9 10">CBS 9725</strain>
    </source>
</reference>
<evidence type="ECO:0000313" key="9">
    <source>
        <dbReference type="EMBL" id="WFC99026.1"/>
    </source>
</evidence>
<feature type="region of interest" description="Disordered" evidence="5">
    <location>
        <begin position="319"/>
        <end position="351"/>
    </location>
</feature>
<keyword evidence="4" id="KW-0444">Lipid biosynthesis</keyword>
<dbReference type="EMBL" id="CP119944">
    <property type="protein sequence ID" value="WFC99026.1"/>
    <property type="molecule type" value="Genomic_DNA"/>
</dbReference>
<dbReference type="PANTHER" id="PTHR10434">
    <property type="entry name" value="1-ACYL-SN-GLYCEROL-3-PHOSPHATE ACYLTRANSFERASE"/>
    <property type="match status" value="1"/>
</dbReference>
<dbReference type="SMART" id="SM00563">
    <property type="entry name" value="PlsC"/>
    <property type="match status" value="1"/>
</dbReference>
<comment type="domain">
    <text evidence="4">The HXXXXD motif is essential for acyltransferase activity and may constitute the binding site for the phosphate moiety of the glycerol-3-phosphate.</text>
</comment>
<dbReference type="Pfam" id="PF01553">
    <property type="entry name" value="Acyltransferase"/>
    <property type="match status" value="1"/>
</dbReference>
<feature type="chain" id="PRO_5042529620" description="1-acyl-sn-glycerol-3-phosphate acyltransferase" evidence="7">
    <location>
        <begin position="26"/>
        <end position="351"/>
    </location>
</feature>
<keyword evidence="2 4" id="KW-0808">Transferase</keyword>
<gene>
    <name evidence="9" type="primary">SLC1_1</name>
    <name evidence="9" type="ORF">MYAM1_001761</name>
</gene>
<sequence length="351" mass="39015">MKMKLSNSLVSFFSASFLLFSVASARSQRVRYYYNAILYVFSLGICSTIGVLYPLLFGIFGQRYNTNYVVARSFYMIAGTLIGYNVSLKGAEHLKTRPGIIVGNHQSFLDILYLGCVMPRRSVIMAKKELKIFPILGQFMMLSGTLFIDRKSRASAIKTMSEGGARMRREELALFAFPEGTRSHSILPELLPFKKGVFHLAIETQLPIIPVVCENYSRIYDSKTRFEGGDLRLVALPPISTQGMTDKDTGKLIETVHDAMLKQLLELDQDNDSKDAAYAAHPSSIDPPRVRGLAGLFARIFGDGRSHQHNRTIRRVARDEDARRANAHGGTQPSDYGLVSSAHSTTSVSTS</sequence>
<keyword evidence="10" id="KW-1185">Reference proteome</keyword>
<proteinExistence type="inferred from homology"/>
<dbReference type="InterPro" id="IPR002123">
    <property type="entry name" value="Plipid/glycerol_acylTrfase"/>
</dbReference>
<dbReference type="EC" id="2.3.1.51" evidence="4"/>
<feature type="transmembrane region" description="Helical" evidence="6">
    <location>
        <begin position="130"/>
        <end position="148"/>
    </location>
</feature>
<dbReference type="AlphaFoldDB" id="A0AAJ6CIM4"/>
<dbReference type="NCBIfam" id="TIGR00530">
    <property type="entry name" value="AGP_acyltrn"/>
    <property type="match status" value="1"/>
</dbReference>
<dbReference type="SUPFAM" id="SSF69593">
    <property type="entry name" value="Glycerol-3-phosphate (1)-acyltransferase"/>
    <property type="match status" value="1"/>
</dbReference>
<evidence type="ECO:0000313" key="10">
    <source>
        <dbReference type="Proteomes" id="UP001219567"/>
    </source>
</evidence>
<keyword evidence="6" id="KW-0812">Transmembrane</keyword>
<keyword evidence="4" id="KW-0594">Phospholipid biosynthesis</keyword>
<dbReference type="GO" id="GO:0006654">
    <property type="term" value="P:phosphatidic acid biosynthetic process"/>
    <property type="evidence" value="ECO:0007669"/>
    <property type="project" value="TreeGrafter"/>
</dbReference>
<evidence type="ECO:0000259" key="8">
    <source>
        <dbReference type="SMART" id="SM00563"/>
    </source>
</evidence>
<organism evidence="9 10">
    <name type="scientific">Malassezia yamatoensis</name>
    <dbReference type="NCBI Taxonomy" id="253288"/>
    <lineage>
        <taxon>Eukaryota</taxon>
        <taxon>Fungi</taxon>
        <taxon>Dikarya</taxon>
        <taxon>Basidiomycota</taxon>
        <taxon>Ustilaginomycotina</taxon>
        <taxon>Malasseziomycetes</taxon>
        <taxon>Malasseziales</taxon>
        <taxon>Malasseziaceae</taxon>
        <taxon>Malassezia</taxon>
    </lineage>
</organism>
<dbReference type="Proteomes" id="UP001219567">
    <property type="component" value="Chromosome 2"/>
</dbReference>
<name>A0AAJ6CIM4_9BASI</name>
<accession>A0AAJ6CIM4</accession>
<comment type="similarity">
    <text evidence="1 4">Belongs to the 1-acyl-sn-glycerol-3-phosphate acyltransferase family.</text>
</comment>
<feature type="signal peptide" evidence="7">
    <location>
        <begin position="1"/>
        <end position="25"/>
    </location>
</feature>
<dbReference type="GO" id="GO:0005783">
    <property type="term" value="C:endoplasmic reticulum"/>
    <property type="evidence" value="ECO:0007669"/>
    <property type="project" value="TreeGrafter"/>
</dbReference>
<feature type="transmembrane region" description="Helical" evidence="6">
    <location>
        <begin position="37"/>
        <end position="57"/>
    </location>
</feature>
<keyword evidence="4" id="KW-1208">Phospholipid metabolism</keyword>
<keyword evidence="4" id="KW-0443">Lipid metabolism</keyword>
<feature type="transmembrane region" description="Helical" evidence="6">
    <location>
        <begin position="69"/>
        <end position="87"/>
    </location>
</feature>
<keyword evidence="6" id="KW-1133">Transmembrane helix</keyword>
<comment type="catalytic activity">
    <reaction evidence="4">
        <text>a 1-acyl-sn-glycero-3-phosphate + an acyl-CoA = a 1,2-diacyl-sn-glycero-3-phosphate + CoA</text>
        <dbReference type="Rhea" id="RHEA:19709"/>
        <dbReference type="ChEBI" id="CHEBI:57287"/>
        <dbReference type="ChEBI" id="CHEBI:57970"/>
        <dbReference type="ChEBI" id="CHEBI:58342"/>
        <dbReference type="ChEBI" id="CHEBI:58608"/>
        <dbReference type="EC" id="2.3.1.51"/>
    </reaction>
</comment>
<keyword evidence="6" id="KW-0472">Membrane</keyword>
<feature type="compositionally biased region" description="Low complexity" evidence="5">
    <location>
        <begin position="339"/>
        <end position="351"/>
    </location>
</feature>
<evidence type="ECO:0000256" key="5">
    <source>
        <dbReference type="SAM" id="MobiDB-lite"/>
    </source>
</evidence>